<evidence type="ECO:0000313" key="3">
    <source>
        <dbReference type="Proteomes" id="UP001524383"/>
    </source>
</evidence>
<evidence type="ECO:0000313" key="2">
    <source>
        <dbReference type="EMBL" id="MCQ1538350.1"/>
    </source>
</evidence>
<organism evidence="2 3">
    <name type="scientific">Methanocalculus taiwanensis</name>
    <dbReference type="NCBI Taxonomy" id="106207"/>
    <lineage>
        <taxon>Archaea</taxon>
        <taxon>Methanobacteriati</taxon>
        <taxon>Methanobacteriota</taxon>
        <taxon>Stenosarchaea group</taxon>
        <taxon>Methanomicrobia</taxon>
        <taxon>Methanomicrobiales</taxon>
        <taxon>Methanocalculaceae</taxon>
        <taxon>Methanocalculus</taxon>
    </lineage>
</organism>
<dbReference type="Proteomes" id="UP001524383">
    <property type="component" value="Unassembled WGS sequence"/>
</dbReference>
<dbReference type="AlphaFoldDB" id="A0ABD4TM27"/>
<accession>A0ABD4TM27</accession>
<dbReference type="InterPro" id="IPR013422">
    <property type="entry name" value="CRISPR-assoc_prot_Cas5_N"/>
</dbReference>
<dbReference type="InterPro" id="IPR021124">
    <property type="entry name" value="CRISPR-assoc_prot_Cas5"/>
</dbReference>
<dbReference type="EMBL" id="VOTZ01000008">
    <property type="protein sequence ID" value="MCQ1538350.1"/>
    <property type="molecule type" value="Genomic_DNA"/>
</dbReference>
<protein>
    <submittedName>
        <fullName evidence="2">CRISPR-associated protein Cas5</fullName>
    </submittedName>
</protein>
<dbReference type="Pfam" id="PF09704">
    <property type="entry name" value="Cas_Cas5d"/>
    <property type="match status" value="1"/>
</dbReference>
<proteinExistence type="predicted"/>
<keyword evidence="3" id="KW-1185">Reference proteome</keyword>
<dbReference type="GO" id="GO:0051607">
    <property type="term" value="P:defense response to virus"/>
    <property type="evidence" value="ECO:0007669"/>
    <property type="project" value="UniProtKB-KW"/>
</dbReference>
<gene>
    <name evidence="2" type="primary">cas5</name>
    <name evidence="2" type="ORF">FTO68_05015</name>
</gene>
<dbReference type="Gene3D" id="3.30.70.2660">
    <property type="match status" value="1"/>
</dbReference>
<evidence type="ECO:0000256" key="1">
    <source>
        <dbReference type="ARBA" id="ARBA00023118"/>
    </source>
</evidence>
<reference evidence="2 3" key="1">
    <citation type="submission" date="2019-08" db="EMBL/GenBank/DDBJ databases">
        <authorList>
            <person name="Chen S.-C."/>
            <person name="Lai M.-C."/>
            <person name="You Y.-T."/>
        </authorList>
    </citation>
    <scope>NUCLEOTIDE SEQUENCE [LARGE SCALE GENOMIC DNA]</scope>
    <source>
        <strain evidence="2 3">P2F9704a</strain>
    </source>
</reference>
<comment type="caution">
    <text evidence="2">The sequence shown here is derived from an EMBL/GenBank/DDBJ whole genome shotgun (WGS) entry which is preliminary data.</text>
</comment>
<sequence>MKTITYIVQMEIAGDTAMWTRPDTGDNPVSYPAPTYSAVKAIFESVMWGPAIEIIPLKVEICAPIQFHNYYTNYGGPLRKNENIKKGNCYQLSATVLIDVCYRLYAEVVPYKIKDKLPQAAKNWDKATTSPGHAYQEMFTRRLKRGQCFSVPYLGWREFTPSYFGEFRDDTQIMSDMEATVIPSMLRQVFSEGYQSEVAYQYDTDVEITGGVLMYLKGDRSC</sequence>
<keyword evidence="1" id="KW-0051">Antiviral defense</keyword>
<name>A0ABD4TM27_9EURY</name>
<dbReference type="NCBIfam" id="TIGR02593">
    <property type="entry name" value="CRISPR_cas5"/>
    <property type="match status" value="1"/>
</dbReference>